<protein>
    <submittedName>
        <fullName evidence="5">D-cysteine desulfhydrase</fullName>
        <ecNumber evidence="5">4.4.1.15</ecNumber>
    </submittedName>
</protein>
<reference evidence="5 6" key="1">
    <citation type="submission" date="2020-11" db="EMBL/GenBank/DDBJ databases">
        <title>Algicoccus daihaiensis sp.nov., isolated from Daihai Lake in Inner Mongolia.</title>
        <authorList>
            <person name="Kai J."/>
        </authorList>
    </citation>
    <scope>NUCLEOTIDE SEQUENCE [LARGE SCALE GENOMIC DNA]</scope>
    <source>
        <strain evidence="6">f23</strain>
    </source>
</reference>
<organism evidence="5 6">
    <name type="scientific">Orrella daihaiensis</name>
    <dbReference type="NCBI Taxonomy" id="2782176"/>
    <lineage>
        <taxon>Bacteria</taxon>
        <taxon>Pseudomonadati</taxon>
        <taxon>Pseudomonadota</taxon>
        <taxon>Betaproteobacteria</taxon>
        <taxon>Burkholderiales</taxon>
        <taxon>Alcaligenaceae</taxon>
        <taxon>Orrella</taxon>
    </lineage>
</organism>
<keyword evidence="6" id="KW-1185">Reference proteome</keyword>
<dbReference type="NCBIfam" id="NF003031">
    <property type="entry name" value="PRK03910.1-4"/>
    <property type="match status" value="1"/>
</dbReference>
<dbReference type="GO" id="GO:0019148">
    <property type="term" value="F:D-cysteine desulfhydrase activity"/>
    <property type="evidence" value="ECO:0007669"/>
    <property type="project" value="UniProtKB-EC"/>
</dbReference>
<feature type="domain" description="Tryptophan synthase beta chain-like PALP" evidence="4">
    <location>
        <begin position="12"/>
        <end position="318"/>
    </location>
</feature>
<dbReference type="InterPro" id="IPR005966">
    <property type="entry name" value="D-Cys_desShydrase"/>
</dbReference>
<dbReference type="PANTHER" id="PTHR43780">
    <property type="entry name" value="1-AMINOCYCLOPROPANE-1-CARBOXYLATE DEAMINASE-RELATED"/>
    <property type="match status" value="1"/>
</dbReference>
<evidence type="ECO:0000256" key="3">
    <source>
        <dbReference type="ARBA" id="ARBA00022898"/>
    </source>
</evidence>
<keyword evidence="3" id="KW-0663">Pyridoxal phosphate</keyword>
<dbReference type="NCBIfam" id="TIGR01275">
    <property type="entry name" value="ACC_deam_rel"/>
    <property type="match status" value="1"/>
</dbReference>
<dbReference type="RefSeq" id="WP_243477721.1">
    <property type="nucleotide sequence ID" value="NZ_CP063982.1"/>
</dbReference>
<dbReference type="EMBL" id="CP063982">
    <property type="protein sequence ID" value="UOD49494.1"/>
    <property type="molecule type" value="Genomic_DNA"/>
</dbReference>
<dbReference type="PIRSF" id="PIRSF006278">
    <property type="entry name" value="ACCD_DCysDesulf"/>
    <property type="match status" value="1"/>
</dbReference>
<comment type="cofactor">
    <cofactor evidence="1">
        <name>pyridoxal 5'-phosphate</name>
        <dbReference type="ChEBI" id="CHEBI:597326"/>
    </cofactor>
</comment>
<dbReference type="InterPro" id="IPR036052">
    <property type="entry name" value="TrpB-like_PALP_sf"/>
</dbReference>
<evidence type="ECO:0000259" key="4">
    <source>
        <dbReference type="Pfam" id="PF00291"/>
    </source>
</evidence>
<dbReference type="InterPro" id="IPR001926">
    <property type="entry name" value="TrpB-like_PALP"/>
</dbReference>
<evidence type="ECO:0000256" key="1">
    <source>
        <dbReference type="ARBA" id="ARBA00001933"/>
    </source>
</evidence>
<dbReference type="Pfam" id="PF00291">
    <property type="entry name" value="PALP"/>
    <property type="match status" value="1"/>
</dbReference>
<dbReference type="Gene3D" id="3.40.50.1100">
    <property type="match status" value="2"/>
</dbReference>
<dbReference type="Proteomes" id="UP000831607">
    <property type="component" value="Chromosome"/>
</dbReference>
<evidence type="ECO:0000256" key="2">
    <source>
        <dbReference type="ARBA" id="ARBA00008639"/>
    </source>
</evidence>
<gene>
    <name evidence="5" type="ORF">DHf2319_08380</name>
</gene>
<evidence type="ECO:0000313" key="5">
    <source>
        <dbReference type="EMBL" id="UOD49494.1"/>
    </source>
</evidence>
<proteinExistence type="inferred from homology"/>
<sequence length="338" mass="36147">MNLSKFPRLRCGHWPTPLEPMPRLSEHLGGPELWVKRDDCTGLSTGGNKTRKLEFLVADAIDKKADVIITQGATQSNHARQTAALCAKVGIECQILLEDRTGFEDFDYKLNGNVLLDRLHGAKVSQRPGGADMQAEMESLAESLAKQGRRPYVIPGGGSNPIGALGYVNAALELTTQLNEMNLDATHLVLATGSSGTHAGLIAGLSILNSPLKVVGFGVRAPKEKQEQMVYDLACKTAALLGHEGIVDRQSVFADCDYVGSGYGLPTPAMVEAVTLLAQTEGLLFDPVYTGKGLSGMIDWIRKGKFNATDKIVFLHTGGSAALFGYPETFGLPGYSDS</sequence>
<dbReference type="InterPro" id="IPR027278">
    <property type="entry name" value="ACCD_DCysDesulf"/>
</dbReference>
<comment type="similarity">
    <text evidence="2">Belongs to the ACC deaminase/D-cysteine desulfhydrase family.</text>
</comment>
<dbReference type="SUPFAM" id="SSF53686">
    <property type="entry name" value="Tryptophan synthase beta subunit-like PLP-dependent enzymes"/>
    <property type="match status" value="1"/>
</dbReference>
<dbReference type="EC" id="4.4.1.15" evidence="5"/>
<name>A0ABY4AH33_9BURK</name>
<keyword evidence="5" id="KW-0456">Lyase</keyword>
<accession>A0ABY4AH33</accession>
<evidence type="ECO:0000313" key="6">
    <source>
        <dbReference type="Proteomes" id="UP000831607"/>
    </source>
</evidence>
<dbReference type="PANTHER" id="PTHR43780:SF2">
    <property type="entry name" value="1-AMINOCYCLOPROPANE-1-CARBOXYLATE DEAMINASE-RELATED"/>
    <property type="match status" value="1"/>
</dbReference>